<protein>
    <submittedName>
        <fullName evidence="2">STREFT protein</fullName>
    </submittedName>
</protein>
<feature type="transmembrane region" description="Helical" evidence="1">
    <location>
        <begin position="14"/>
        <end position="36"/>
    </location>
</feature>
<gene>
    <name evidence="2" type="ORF">NX779_02570</name>
</gene>
<keyword evidence="1" id="KW-0472">Membrane</keyword>
<evidence type="ECO:0000313" key="2">
    <source>
        <dbReference type="EMBL" id="UWD34676.1"/>
    </source>
</evidence>
<accession>A0ABY5TYL2</accession>
<dbReference type="EMBL" id="CP103424">
    <property type="protein sequence ID" value="UWD34676.1"/>
    <property type="molecule type" value="Genomic_DNA"/>
</dbReference>
<keyword evidence="1" id="KW-0812">Transmembrane</keyword>
<keyword evidence="3" id="KW-1185">Reference proteome</keyword>
<proteinExistence type="predicted"/>
<dbReference type="InterPro" id="IPR030962">
    <property type="entry name" value="Mycopla_NOT_gsn"/>
</dbReference>
<reference evidence="2" key="1">
    <citation type="submission" date="2022-08" db="EMBL/GenBank/DDBJ databases">
        <title>Complete genome sequence of Mycoplasma cottewii type strain VIS.</title>
        <authorList>
            <person name="Spergser J."/>
        </authorList>
    </citation>
    <scope>NUCLEOTIDE SEQUENCE</scope>
    <source>
        <strain evidence="2">VIS</strain>
    </source>
</reference>
<sequence length="1042" mass="119372">MAKLWKSLKDYKKWYVPILMLLVVISAFLGFTSSYVDNKKNKFINSVENYIKLSSYAVKGKILNDEEGIDANYINQRLANKKVIDELGTNFIWKPDNDSSVSDTKIGDVLESYFGKSSDLFNKEIQYIDKNDNNQLKDITKKSPDSIVPDSIEPLINQLSIVQNTLASVSSQTLGLGIDLIQKNVLTTNKLIDSIKHNDIVKKVIEFIVNNEKTLKSIGEFLINNHKLNPSFYKNLNVRQLFNKELNSISTAITGQEHFNHNTDNLAEDLSSFILKTAYQVIATEFGKKDVEFLDKIKNVFNEFKNVFNREMLIKILPELLRYIKSELYFSMYYVVNENLSISELLNKRVESFKILADDKLDLLVLIKGLAKVMQEEKYANRFLDFMFKRVDKSKVYFDAKNKPNSIGTSNLFFDLINSVQNLILFLSNALEHVVPIIEKYVKTHQDNIQKLITDQINKLFEKVSAGHKKAYFNGNKLNIEIWSGTRFFDINYVTGHVHIFGEKGIITTVINALKNLFSLYSNVGATLLNFIKHIFYRDKEFNFTFKDAFINISNIWKLFSDILDIRYIDDNKRELALYLGLGPGKVIEAWSIYDVINLPNRGIVNSIGSIVKDINKVLDPLRTILNKLTEYKFINSPSEFVDSQSSGINKTKWFPAYLENAGKYFEKQSDIETPEYDLIKTLYDENGNFATEFTQKWAEFIIPDIKDNSNPLIPIVKAITNNKPVKQKGKDQPAVINSLADIKNAIEISGESLISNTAFYRNIPSLKNINVPLSKLKALGIDGINDETLDKFLSRIGTSVEQYLDKHPKESIGIDVSAIGYILKSLYIKVTATSSDPKSEKVENKNILQTIIDSLDSRESNDSSTKPDYSYFLWDKIKFTLDGQDLTNEITMDKSVSPLRYLIGIDQSTFIKKSISHSLCILLGGLNIHDEFYNVSVNNKKSVTSLFEALSFVLNNKQKELNQKEKEIIGQYYEKDAWTTKHISSSKNKIKYKLIRTKFSNSQFNNIIGQEFEVTLEKQENNNSYWEIKSVIALNYTNLLQ</sequence>
<evidence type="ECO:0000313" key="3">
    <source>
        <dbReference type="Proteomes" id="UP001059819"/>
    </source>
</evidence>
<organism evidence="2 3">
    <name type="scientific">Mycoplasma cottewii</name>
    <dbReference type="NCBI Taxonomy" id="51364"/>
    <lineage>
        <taxon>Bacteria</taxon>
        <taxon>Bacillati</taxon>
        <taxon>Mycoplasmatota</taxon>
        <taxon>Mollicutes</taxon>
        <taxon>Mycoplasmataceae</taxon>
        <taxon>Mycoplasma</taxon>
    </lineage>
</organism>
<dbReference type="RefSeq" id="WP_259429863.1">
    <property type="nucleotide sequence ID" value="NZ_CP103424.1"/>
</dbReference>
<dbReference type="NCBIfam" id="TIGR04512">
    <property type="entry name" value="Mycopla_NOT_gsn"/>
    <property type="match status" value="1"/>
</dbReference>
<dbReference type="Proteomes" id="UP001059819">
    <property type="component" value="Chromosome"/>
</dbReference>
<name>A0ABY5TYL2_9MOLU</name>
<evidence type="ECO:0000256" key="1">
    <source>
        <dbReference type="SAM" id="Phobius"/>
    </source>
</evidence>
<keyword evidence="1" id="KW-1133">Transmembrane helix</keyword>